<gene>
    <name evidence="2" type="ORF">SteCoe_23815</name>
</gene>
<sequence length="293" mass="32770">MSLFKSILKWCCSSSNDNEEEKIQNSNKKENCHIKNPSEDTFIQGHNPFEEGSIIAAPSPKMDGSSTDLPKLKIRIVESTVVPVGTILNINPIGLENSKRNKGDFKTFVGSKLMENGEVLNDFIIDESLKGMGRQHFVIKFNTTIQKYSIADLGEGSGTFVRIDSALVLKDGYIVSFGNSHMTIHYNSIVKTLTIKFLEGPKCNEVFNLNPSNETILVGRMVDCKIRFDDNSMSRYQCSISYEESKGWILTDGIGDKKSTNGTWLFVEDDLEIFDGLVFKAGKTLFEVHIVKT</sequence>
<dbReference type="AlphaFoldDB" id="A0A1R2BIZ1"/>
<dbReference type="SMART" id="SM00240">
    <property type="entry name" value="FHA"/>
    <property type="match status" value="2"/>
</dbReference>
<dbReference type="OrthoDB" id="311371at2759"/>
<dbReference type="PANTHER" id="PTHR46210:SF1">
    <property type="entry name" value="FHA DOMAIN-CONTAINING PROTEIN"/>
    <property type="match status" value="1"/>
</dbReference>
<dbReference type="EMBL" id="MPUH01000613">
    <property type="protein sequence ID" value="OMJ76753.1"/>
    <property type="molecule type" value="Genomic_DNA"/>
</dbReference>
<keyword evidence="3" id="KW-1185">Reference proteome</keyword>
<dbReference type="SUPFAM" id="SSF49879">
    <property type="entry name" value="SMAD/FHA domain"/>
    <property type="match status" value="2"/>
</dbReference>
<dbReference type="InterPro" id="IPR000253">
    <property type="entry name" value="FHA_dom"/>
</dbReference>
<dbReference type="Pfam" id="PF00498">
    <property type="entry name" value="FHA"/>
    <property type="match status" value="2"/>
</dbReference>
<dbReference type="PROSITE" id="PS50006">
    <property type="entry name" value="FHA_DOMAIN"/>
    <property type="match status" value="1"/>
</dbReference>
<dbReference type="CDD" id="cd00060">
    <property type="entry name" value="FHA"/>
    <property type="match status" value="2"/>
</dbReference>
<organism evidence="2 3">
    <name type="scientific">Stentor coeruleus</name>
    <dbReference type="NCBI Taxonomy" id="5963"/>
    <lineage>
        <taxon>Eukaryota</taxon>
        <taxon>Sar</taxon>
        <taxon>Alveolata</taxon>
        <taxon>Ciliophora</taxon>
        <taxon>Postciliodesmatophora</taxon>
        <taxon>Heterotrichea</taxon>
        <taxon>Heterotrichida</taxon>
        <taxon>Stentoridae</taxon>
        <taxon>Stentor</taxon>
    </lineage>
</organism>
<name>A0A1R2BIZ1_9CILI</name>
<comment type="caution">
    <text evidence="2">The sequence shown here is derived from an EMBL/GenBank/DDBJ whole genome shotgun (WGS) entry which is preliminary data.</text>
</comment>
<evidence type="ECO:0000313" key="2">
    <source>
        <dbReference type="EMBL" id="OMJ76753.1"/>
    </source>
</evidence>
<proteinExistence type="predicted"/>
<dbReference type="InterPro" id="IPR008984">
    <property type="entry name" value="SMAD_FHA_dom_sf"/>
</dbReference>
<dbReference type="Proteomes" id="UP000187209">
    <property type="component" value="Unassembled WGS sequence"/>
</dbReference>
<feature type="domain" description="FHA" evidence="1">
    <location>
        <begin position="216"/>
        <end position="265"/>
    </location>
</feature>
<reference evidence="2 3" key="1">
    <citation type="submission" date="2016-11" db="EMBL/GenBank/DDBJ databases">
        <title>The macronuclear genome of Stentor coeruleus: a giant cell with tiny introns.</title>
        <authorList>
            <person name="Slabodnick M."/>
            <person name="Ruby J.G."/>
            <person name="Reiff S.B."/>
            <person name="Swart E.C."/>
            <person name="Gosai S."/>
            <person name="Prabakaran S."/>
            <person name="Witkowska E."/>
            <person name="Larue G.E."/>
            <person name="Fisher S."/>
            <person name="Freeman R.M."/>
            <person name="Gunawardena J."/>
            <person name="Chu W."/>
            <person name="Stover N.A."/>
            <person name="Gregory B.D."/>
            <person name="Nowacki M."/>
            <person name="Derisi J."/>
            <person name="Roy S.W."/>
            <person name="Marshall W.F."/>
            <person name="Sood P."/>
        </authorList>
    </citation>
    <scope>NUCLEOTIDE SEQUENCE [LARGE SCALE GENOMIC DNA]</scope>
    <source>
        <strain evidence="2">WM001</strain>
    </source>
</reference>
<dbReference type="PANTHER" id="PTHR46210">
    <property type="entry name" value="FHA DOMAIN-CONTAINING PROTEIN"/>
    <property type="match status" value="1"/>
</dbReference>
<dbReference type="Gene3D" id="2.60.200.20">
    <property type="match status" value="2"/>
</dbReference>
<evidence type="ECO:0000313" key="3">
    <source>
        <dbReference type="Proteomes" id="UP000187209"/>
    </source>
</evidence>
<protein>
    <recommendedName>
        <fullName evidence="1">FHA domain-containing protein</fullName>
    </recommendedName>
</protein>
<accession>A0A1R2BIZ1</accession>
<evidence type="ECO:0000259" key="1">
    <source>
        <dbReference type="PROSITE" id="PS50006"/>
    </source>
</evidence>